<evidence type="ECO:0000313" key="1">
    <source>
        <dbReference type="EMBL" id="SMC81330.1"/>
    </source>
</evidence>
<sequence length="163" mass="19199">MNNGIIIRQAKKEDVRQIAEILVEDWQTAYRGIMDDDFLDSLSVNQRYEIEVKRYDKYVVAAEGNEILGYAWLESTEEAPADCEVIALYVRYSKRNKGTGKLLMRYAFNYFRSIGKKKMIIWCLKENHESRRFYEKVGGKEYQTGSHNWGGKGYEMISYLYDL</sequence>
<comment type="caution">
    <text evidence="1">The sequence shown here is derived from an EMBL/GenBank/DDBJ whole genome shotgun (WGS) entry which is preliminary data.</text>
</comment>
<reference evidence="1" key="1">
    <citation type="submission" date="2017-04" db="EMBL/GenBank/DDBJ databases">
        <authorList>
            <person name="Varghese N."/>
            <person name="Submissions S."/>
        </authorList>
    </citation>
    <scope>NUCLEOTIDE SEQUENCE</scope>
    <source>
        <strain evidence="1">WTE2008</strain>
    </source>
</reference>
<dbReference type="Proteomes" id="UP000192328">
    <property type="component" value="Unassembled WGS sequence"/>
</dbReference>
<accession>A0AC61PP39</accession>
<name>A0AC61PP39_9FIRM</name>
<gene>
    <name evidence="1" type="ORF">SAMN06297397_2671</name>
</gene>
<dbReference type="EMBL" id="FWXZ01000006">
    <property type="protein sequence ID" value="SMC81330.1"/>
    <property type="molecule type" value="Genomic_DNA"/>
</dbReference>
<organism evidence="1 2">
    <name type="scientific">Aristaeella lactis</name>
    <dbReference type="NCBI Taxonomy" id="3046383"/>
    <lineage>
        <taxon>Bacteria</taxon>
        <taxon>Bacillati</taxon>
        <taxon>Bacillota</taxon>
        <taxon>Clostridia</taxon>
        <taxon>Eubacteriales</taxon>
        <taxon>Aristaeellaceae</taxon>
        <taxon>Aristaeella</taxon>
    </lineage>
</organism>
<evidence type="ECO:0000313" key="2">
    <source>
        <dbReference type="Proteomes" id="UP000192328"/>
    </source>
</evidence>
<keyword evidence="2" id="KW-1185">Reference proteome</keyword>
<protein>
    <submittedName>
        <fullName evidence="1">L-amino acid N-acyltransferase YncA</fullName>
    </submittedName>
</protein>
<proteinExistence type="predicted"/>